<organism evidence="1 2">
    <name type="scientific">Ophiocordyceps camponoti-rufipedis</name>
    <dbReference type="NCBI Taxonomy" id="2004952"/>
    <lineage>
        <taxon>Eukaryota</taxon>
        <taxon>Fungi</taxon>
        <taxon>Dikarya</taxon>
        <taxon>Ascomycota</taxon>
        <taxon>Pezizomycotina</taxon>
        <taxon>Sordariomycetes</taxon>
        <taxon>Hypocreomycetidae</taxon>
        <taxon>Hypocreales</taxon>
        <taxon>Ophiocordycipitaceae</taxon>
        <taxon>Ophiocordyceps</taxon>
    </lineage>
</organism>
<dbReference type="OrthoDB" id="2898509at2759"/>
<reference evidence="1 2" key="1">
    <citation type="submission" date="2017-06" db="EMBL/GenBank/DDBJ databases">
        <title>Ant-infecting Ophiocordyceps genomes reveal a high diversity of potential behavioral manipulation genes and a possible major role for enterotoxins.</title>
        <authorList>
            <person name="De Bekker C."/>
            <person name="Evans H.C."/>
            <person name="Brachmann A."/>
            <person name="Hughes D.P."/>
        </authorList>
    </citation>
    <scope>NUCLEOTIDE SEQUENCE [LARGE SCALE GENOMIC DNA]</scope>
    <source>
        <strain evidence="1 2">Map16</strain>
    </source>
</reference>
<dbReference type="Proteomes" id="UP000226431">
    <property type="component" value="Unassembled WGS sequence"/>
</dbReference>
<dbReference type="AlphaFoldDB" id="A0A2C5ZAB7"/>
<name>A0A2C5ZAB7_9HYPO</name>
<protein>
    <submittedName>
        <fullName evidence="1">Uncharacterized protein</fullName>
    </submittedName>
</protein>
<evidence type="ECO:0000313" key="2">
    <source>
        <dbReference type="Proteomes" id="UP000226431"/>
    </source>
</evidence>
<keyword evidence="2" id="KW-1185">Reference proteome</keyword>
<comment type="caution">
    <text evidence="1">The sequence shown here is derived from an EMBL/GenBank/DDBJ whole genome shotgun (WGS) entry which is preliminary data.</text>
</comment>
<dbReference type="STRING" id="2004952.A0A2C5ZAB7"/>
<gene>
    <name evidence="1" type="ORF">CDD80_1191</name>
</gene>
<dbReference type="EMBL" id="NJES01000146">
    <property type="protein sequence ID" value="PHH76813.1"/>
    <property type="molecule type" value="Genomic_DNA"/>
</dbReference>
<proteinExistence type="predicted"/>
<evidence type="ECO:0000313" key="1">
    <source>
        <dbReference type="EMBL" id="PHH76813.1"/>
    </source>
</evidence>
<sequence>MTVGDFFSFSEAEYKTRIAHYTTQRLQQQEILKTRQRISSSFSIVSGIGAAPVSGGATLAVSAYGGRRLHVARKKLRLIEAELLKRGQPLHKLQKRDVIIPVTAGVAGAGLGFGIDELALAAPHTISMSVEPAVGLLADGCHRRRPVTVPEAVSEDDVEKIKEKTT</sequence>
<accession>A0A2C5ZAB7</accession>